<dbReference type="NCBIfam" id="TIGR00974">
    <property type="entry name" value="3a0107s02c"/>
    <property type="match status" value="1"/>
</dbReference>
<proteinExistence type="inferred from homology"/>
<dbReference type="InterPro" id="IPR024573">
    <property type="entry name" value="DUF3333"/>
</dbReference>
<dbReference type="InterPro" id="IPR000515">
    <property type="entry name" value="MetI-like"/>
</dbReference>
<dbReference type="GO" id="GO:0005315">
    <property type="term" value="F:phosphate transmembrane transporter activity"/>
    <property type="evidence" value="ECO:0007669"/>
    <property type="project" value="InterPro"/>
</dbReference>
<evidence type="ECO:0000256" key="9">
    <source>
        <dbReference type="RuleBase" id="RU363043"/>
    </source>
</evidence>
<dbReference type="Pfam" id="PF11812">
    <property type="entry name" value="DUF3333"/>
    <property type="match status" value="1"/>
</dbReference>
<evidence type="ECO:0000256" key="4">
    <source>
        <dbReference type="ARBA" id="ARBA00022448"/>
    </source>
</evidence>
<organism evidence="11 12">
    <name type="scientific">Acinetobacter halotolerans</name>
    <dbReference type="NCBI Taxonomy" id="1752076"/>
    <lineage>
        <taxon>Bacteria</taxon>
        <taxon>Pseudomonadati</taxon>
        <taxon>Pseudomonadota</taxon>
        <taxon>Gammaproteobacteria</taxon>
        <taxon>Moraxellales</taxon>
        <taxon>Moraxellaceae</taxon>
        <taxon>Acinetobacter</taxon>
    </lineage>
</organism>
<sequence>MSSSNTSSPADQNVFDPQVAQELRAQRKERIEKSLGKRHRKEKAFRFFGFSAVVLGLAFVALLFTSILAKGLPAFWQASMTVPVYFDPAIIDVGPKPKQIAGEAPVDYQERFVAWQTEMGMVDWDALIINGLVAKEPSLADKQDDLSRLYTSSESYRLRDMVFADPSLIGKKQEIEFLADANIDVWLAGNIDRSLPDEQQQLSAEVRQIADELKEKGIISNTFNFNLFTNPDSRSSLASSGLAGAFMGSLFMMLIVIFISIPIGVASAIYLEEFAKQNWLTDIIEVNINNLAAVPSIVFGLLGASIFIGWLHLPISAPLVGGLVLSLMTLPTVIITTRASLKAVPPSIRQAALGLGASRVQTVFHHVLPLALPGILTGAIIGVAQALGETAPLLLIGMSAFVASVPASPLDQSTALPVQIFLWQGNELRNFFEGRTAAAIIVLLALMIGLNSLAIWLRKKFEVRW</sequence>
<gene>
    <name evidence="11" type="primary">pstA</name>
    <name evidence="11" type="ORF">EXE30_07225</name>
</gene>
<evidence type="ECO:0000313" key="11">
    <source>
        <dbReference type="EMBL" id="RZF53759.1"/>
    </source>
</evidence>
<evidence type="ECO:0000256" key="6">
    <source>
        <dbReference type="ARBA" id="ARBA00022692"/>
    </source>
</evidence>
<dbReference type="Pfam" id="PF00528">
    <property type="entry name" value="BPD_transp_1"/>
    <property type="match status" value="1"/>
</dbReference>
<dbReference type="CDD" id="cd06261">
    <property type="entry name" value="TM_PBP2"/>
    <property type="match status" value="1"/>
</dbReference>
<dbReference type="GO" id="GO:0035435">
    <property type="term" value="P:phosphate ion transmembrane transport"/>
    <property type="evidence" value="ECO:0007669"/>
    <property type="project" value="InterPro"/>
</dbReference>
<feature type="transmembrane region" description="Helical" evidence="9">
    <location>
        <begin position="242"/>
        <end position="271"/>
    </location>
</feature>
<feature type="transmembrane region" description="Helical" evidence="9">
    <location>
        <begin position="47"/>
        <end position="69"/>
    </location>
</feature>
<dbReference type="AlphaFoldDB" id="A0A4Q6XHT5"/>
<dbReference type="PANTHER" id="PTHR43470">
    <property type="entry name" value="PHOSPHATE TRANSPORT SYSTEM PERMEASE PROTEIN PSTA-RELATED"/>
    <property type="match status" value="1"/>
</dbReference>
<evidence type="ECO:0000313" key="12">
    <source>
        <dbReference type="Proteomes" id="UP000292110"/>
    </source>
</evidence>
<dbReference type="PANTHER" id="PTHR43470:SF5">
    <property type="entry name" value="PHOSPHATE TRANSPORT SYSTEM PERMEASE PROTEIN PSTA"/>
    <property type="match status" value="1"/>
</dbReference>
<dbReference type="Gene3D" id="1.10.3720.10">
    <property type="entry name" value="MetI-like"/>
    <property type="match status" value="1"/>
</dbReference>
<protein>
    <recommendedName>
        <fullName evidence="3 9">Phosphate transport system permease protein PstA</fullName>
    </recommendedName>
</protein>
<evidence type="ECO:0000256" key="2">
    <source>
        <dbReference type="ARBA" id="ARBA00007069"/>
    </source>
</evidence>
<comment type="similarity">
    <text evidence="2 9">Belongs to the binding-protein-dependent transport system permease family. CysTW subfamily.</text>
</comment>
<dbReference type="Proteomes" id="UP000292110">
    <property type="component" value="Unassembled WGS sequence"/>
</dbReference>
<keyword evidence="12" id="KW-1185">Reference proteome</keyword>
<dbReference type="PROSITE" id="PS50928">
    <property type="entry name" value="ABC_TM1"/>
    <property type="match status" value="1"/>
</dbReference>
<accession>A0A4Q6XHT5</accession>
<feature type="transmembrane region" description="Helical" evidence="9">
    <location>
        <begin position="319"/>
        <end position="341"/>
    </location>
</feature>
<evidence type="ECO:0000256" key="5">
    <source>
        <dbReference type="ARBA" id="ARBA00022475"/>
    </source>
</evidence>
<dbReference type="EMBL" id="SGIM01000004">
    <property type="protein sequence ID" value="RZF53759.1"/>
    <property type="molecule type" value="Genomic_DNA"/>
</dbReference>
<keyword evidence="6 9" id="KW-0812">Transmembrane</keyword>
<name>A0A4Q6XHT5_9GAMM</name>
<feature type="transmembrane region" description="Helical" evidence="9">
    <location>
        <begin position="291"/>
        <end position="313"/>
    </location>
</feature>
<comment type="subcellular location">
    <subcellularLocation>
        <location evidence="9">Cell inner membrane</location>
        <topology evidence="9">Multi-pass membrane protein</topology>
    </subcellularLocation>
    <subcellularLocation>
        <location evidence="1">Cell membrane</location>
        <topology evidence="1">Multi-pass membrane protein</topology>
    </subcellularLocation>
</comment>
<reference evidence="11 12" key="1">
    <citation type="submission" date="2019-02" db="EMBL/GenBank/DDBJ databases">
        <title>The draft genome of Acinetobacter halotolerans strain JCM 31009.</title>
        <authorList>
            <person name="Qin J."/>
            <person name="Feng Y."/>
            <person name="Nemec A."/>
            <person name="Zong Z."/>
        </authorList>
    </citation>
    <scope>NUCLEOTIDE SEQUENCE [LARGE SCALE GENOMIC DNA]</scope>
    <source>
        <strain evidence="11 12">JCM 31009</strain>
    </source>
</reference>
<dbReference type="InterPro" id="IPR035906">
    <property type="entry name" value="MetI-like_sf"/>
</dbReference>
<feature type="transmembrane region" description="Helical" evidence="9">
    <location>
        <begin position="362"/>
        <end position="387"/>
    </location>
</feature>
<keyword evidence="8 9" id="KW-0472">Membrane</keyword>
<feature type="transmembrane region" description="Helical" evidence="9">
    <location>
        <begin position="437"/>
        <end position="457"/>
    </location>
</feature>
<keyword evidence="4" id="KW-0813">Transport</keyword>
<dbReference type="GO" id="GO:0005886">
    <property type="term" value="C:plasma membrane"/>
    <property type="evidence" value="ECO:0007669"/>
    <property type="project" value="UniProtKB-SubCell"/>
</dbReference>
<evidence type="ECO:0000259" key="10">
    <source>
        <dbReference type="PROSITE" id="PS50928"/>
    </source>
</evidence>
<dbReference type="InterPro" id="IPR005672">
    <property type="entry name" value="Phosphate_PstA"/>
</dbReference>
<keyword evidence="5 9" id="KW-1003">Cell membrane</keyword>
<dbReference type="RefSeq" id="WP_130161819.1">
    <property type="nucleotide sequence ID" value="NZ_SGIM01000004.1"/>
</dbReference>
<evidence type="ECO:0000256" key="1">
    <source>
        <dbReference type="ARBA" id="ARBA00004651"/>
    </source>
</evidence>
<feature type="domain" description="ABC transmembrane type-1" evidence="10">
    <location>
        <begin position="246"/>
        <end position="454"/>
    </location>
</feature>
<keyword evidence="7 9" id="KW-1133">Transmembrane helix</keyword>
<evidence type="ECO:0000256" key="7">
    <source>
        <dbReference type="ARBA" id="ARBA00022989"/>
    </source>
</evidence>
<evidence type="ECO:0000256" key="3">
    <source>
        <dbReference type="ARBA" id="ARBA00016864"/>
    </source>
</evidence>
<evidence type="ECO:0000256" key="8">
    <source>
        <dbReference type="ARBA" id="ARBA00023136"/>
    </source>
</evidence>
<comment type="caution">
    <text evidence="11">The sequence shown here is derived from an EMBL/GenBank/DDBJ whole genome shotgun (WGS) entry which is preliminary data.</text>
</comment>
<dbReference type="SUPFAM" id="SSF161098">
    <property type="entry name" value="MetI-like"/>
    <property type="match status" value="1"/>
</dbReference>